<keyword evidence="7 9" id="KW-0472">Membrane</keyword>
<dbReference type="GO" id="GO:0005886">
    <property type="term" value="C:plasma membrane"/>
    <property type="evidence" value="ECO:0007669"/>
    <property type="project" value="UniProtKB-SubCell"/>
</dbReference>
<comment type="caution">
    <text evidence="11">The sequence shown here is derived from an EMBL/GenBank/DDBJ whole genome shotgun (WGS) entry which is preliminary data.</text>
</comment>
<dbReference type="PANTHER" id="PTHR35011:SF2">
    <property type="entry name" value="2,3-DIKETO-L-GULONATE TRAP TRANSPORTER SMALL PERMEASE PROTEIN YIAM"/>
    <property type="match status" value="1"/>
</dbReference>
<keyword evidence="2" id="KW-0813">Transport</keyword>
<protein>
    <submittedName>
        <fullName evidence="11">Putative TRAP transporter small permease protein</fullName>
    </submittedName>
</protein>
<dbReference type="EMBL" id="BMEV01000001">
    <property type="protein sequence ID" value="GGH67944.1"/>
    <property type="molecule type" value="Genomic_DNA"/>
</dbReference>
<evidence type="ECO:0000256" key="1">
    <source>
        <dbReference type="ARBA" id="ARBA00004429"/>
    </source>
</evidence>
<gene>
    <name evidence="11" type="ORF">GCM10010978_00440</name>
</gene>
<keyword evidence="4" id="KW-0997">Cell inner membrane</keyword>
<comment type="similarity">
    <text evidence="8">Belongs to the TRAP transporter small permease family.</text>
</comment>
<evidence type="ECO:0000256" key="2">
    <source>
        <dbReference type="ARBA" id="ARBA00022448"/>
    </source>
</evidence>
<feature type="transmembrane region" description="Helical" evidence="9">
    <location>
        <begin position="153"/>
        <end position="174"/>
    </location>
</feature>
<evidence type="ECO:0000256" key="3">
    <source>
        <dbReference type="ARBA" id="ARBA00022475"/>
    </source>
</evidence>
<evidence type="ECO:0000256" key="6">
    <source>
        <dbReference type="ARBA" id="ARBA00022989"/>
    </source>
</evidence>
<comment type="subcellular location">
    <subcellularLocation>
        <location evidence="1">Cell inner membrane</location>
        <topology evidence="1">Multi-pass membrane protein</topology>
    </subcellularLocation>
</comment>
<organism evidence="11 12">
    <name type="scientific">Compostibacillus humi</name>
    <dbReference type="NCBI Taxonomy" id="1245525"/>
    <lineage>
        <taxon>Bacteria</taxon>
        <taxon>Bacillati</taxon>
        <taxon>Bacillota</taxon>
        <taxon>Bacilli</taxon>
        <taxon>Bacillales</taxon>
        <taxon>Bacillaceae</taxon>
        <taxon>Compostibacillus</taxon>
    </lineage>
</organism>
<evidence type="ECO:0000313" key="11">
    <source>
        <dbReference type="EMBL" id="GGH67944.1"/>
    </source>
</evidence>
<keyword evidence="3" id="KW-1003">Cell membrane</keyword>
<sequence length="183" mass="20657">MGPLRCGIPADSMGVPFIPLEGEARMLQRVLQIINTAMKHLLNLIMVVLVVSTFMQVVFRFVIKNPLAWTEELSRYCLIWLTFLGAAYAMSKKAHIMVEFFINLFPPVGRKIIISLAAIINLVFFYILIFYGLQLVQSSMSQLSPVLRIPMGVIYLAIPIGGFFLAVNLIPNLIRDIRKGDEK</sequence>
<evidence type="ECO:0000256" key="9">
    <source>
        <dbReference type="SAM" id="Phobius"/>
    </source>
</evidence>
<evidence type="ECO:0000256" key="7">
    <source>
        <dbReference type="ARBA" id="ARBA00023136"/>
    </source>
</evidence>
<evidence type="ECO:0000256" key="5">
    <source>
        <dbReference type="ARBA" id="ARBA00022692"/>
    </source>
</evidence>
<dbReference type="PANTHER" id="PTHR35011">
    <property type="entry name" value="2,3-DIKETO-L-GULONATE TRAP TRANSPORTER SMALL PERMEASE PROTEIN YIAM"/>
    <property type="match status" value="1"/>
</dbReference>
<accession>A0A8J2ZPI5</accession>
<dbReference type="GO" id="GO:0015740">
    <property type="term" value="P:C4-dicarboxylate transport"/>
    <property type="evidence" value="ECO:0007669"/>
    <property type="project" value="TreeGrafter"/>
</dbReference>
<reference evidence="11" key="1">
    <citation type="journal article" date="2014" name="Int. J. Syst. Evol. Microbiol.">
        <title>Complete genome sequence of Corynebacterium casei LMG S-19264T (=DSM 44701T), isolated from a smear-ripened cheese.</title>
        <authorList>
            <consortium name="US DOE Joint Genome Institute (JGI-PGF)"/>
            <person name="Walter F."/>
            <person name="Albersmeier A."/>
            <person name="Kalinowski J."/>
            <person name="Ruckert C."/>
        </authorList>
    </citation>
    <scope>NUCLEOTIDE SEQUENCE</scope>
    <source>
        <strain evidence="11">CGMCC 1.12360</strain>
    </source>
</reference>
<evidence type="ECO:0000259" key="10">
    <source>
        <dbReference type="Pfam" id="PF04290"/>
    </source>
</evidence>
<feature type="transmembrane region" description="Helical" evidence="9">
    <location>
        <begin position="41"/>
        <end position="61"/>
    </location>
</feature>
<keyword evidence="5 9" id="KW-0812">Transmembrane</keyword>
<proteinExistence type="inferred from homology"/>
<evidence type="ECO:0000256" key="4">
    <source>
        <dbReference type="ARBA" id="ARBA00022519"/>
    </source>
</evidence>
<reference evidence="11" key="2">
    <citation type="submission" date="2020-09" db="EMBL/GenBank/DDBJ databases">
        <authorList>
            <person name="Sun Q."/>
            <person name="Zhou Y."/>
        </authorList>
    </citation>
    <scope>NUCLEOTIDE SEQUENCE</scope>
    <source>
        <strain evidence="11">CGMCC 1.12360</strain>
    </source>
</reference>
<feature type="transmembrane region" description="Helical" evidence="9">
    <location>
        <begin position="112"/>
        <end position="133"/>
    </location>
</feature>
<evidence type="ECO:0000313" key="12">
    <source>
        <dbReference type="Proteomes" id="UP000602050"/>
    </source>
</evidence>
<dbReference type="Proteomes" id="UP000602050">
    <property type="component" value="Unassembled WGS sequence"/>
</dbReference>
<dbReference type="InterPro" id="IPR007387">
    <property type="entry name" value="TRAP_DctQ"/>
</dbReference>
<feature type="transmembrane region" description="Helical" evidence="9">
    <location>
        <begin position="73"/>
        <end position="91"/>
    </location>
</feature>
<name>A0A8J2ZPI5_9BACI</name>
<evidence type="ECO:0000256" key="8">
    <source>
        <dbReference type="ARBA" id="ARBA00038436"/>
    </source>
</evidence>
<keyword evidence="12" id="KW-1185">Reference proteome</keyword>
<feature type="domain" description="Tripartite ATP-independent periplasmic transporters DctQ component" evidence="10">
    <location>
        <begin position="49"/>
        <end position="178"/>
    </location>
</feature>
<keyword evidence="6 9" id="KW-1133">Transmembrane helix</keyword>
<dbReference type="InterPro" id="IPR055348">
    <property type="entry name" value="DctQ"/>
</dbReference>
<dbReference type="GO" id="GO:0022857">
    <property type="term" value="F:transmembrane transporter activity"/>
    <property type="evidence" value="ECO:0007669"/>
    <property type="project" value="TreeGrafter"/>
</dbReference>
<dbReference type="AlphaFoldDB" id="A0A8J2ZPI5"/>
<dbReference type="Pfam" id="PF04290">
    <property type="entry name" value="DctQ"/>
    <property type="match status" value="1"/>
</dbReference>